<feature type="region of interest" description="Disordered" evidence="1">
    <location>
        <begin position="43"/>
        <end position="92"/>
    </location>
</feature>
<proteinExistence type="predicted"/>
<accession>A0A6J7RT43</accession>
<reference evidence="2" key="1">
    <citation type="submission" date="2020-05" db="EMBL/GenBank/DDBJ databases">
        <authorList>
            <person name="Chiriac C."/>
            <person name="Salcher M."/>
            <person name="Ghai R."/>
            <person name="Kavagutti S V."/>
        </authorList>
    </citation>
    <scope>NUCLEOTIDE SEQUENCE</scope>
</reference>
<gene>
    <name evidence="2" type="ORF">UFOPK4121_01473</name>
</gene>
<feature type="compositionally biased region" description="Low complexity" evidence="1">
    <location>
        <begin position="44"/>
        <end position="82"/>
    </location>
</feature>
<name>A0A6J7RT43_9ZZZZ</name>
<evidence type="ECO:0000313" key="2">
    <source>
        <dbReference type="EMBL" id="CAB5031957.1"/>
    </source>
</evidence>
<dbReference type="EMBL" id="CAFBPQ010000068">
    <property type="protein sequence ID" value="CAB5031957.1"/>
    <property type="molecule type" value="Genomic_DNA"/>
</dbReference>
<protein>
    <submittedName>
        <fullName evidence="2">Unannotated protein</fullName>
    </submittedName>
</protein>
<organism evidence="2">
    <name type="scientific">freshwater metagenome</name>
    <dbReference type="NCBI Taxonomy" id="449393"/>
    <lineage>
        <taxon>unclassified sequences</taxon>
        <taxon>metagenomes</taxon>
        <taxon>ecological metagenomes</taxon>
    </lineage>
</organism>
<sequence length="121" mass="12213">MVPISLFTIITETKTVFASSARAKESRSIAPALVAPIRLTRKPSASNRSAAANTALCSNAPTTTPSPTPAARAARAAPSTARLSDSVPPPVKITSLESAPKALATCSRASSSAVLADRAAA</sequence>
<dbReference type="AlphaFoldDB" id="A0A6J7RT43"/>
<evidence type="ECO:0000256" key="1">
    <source>
        <dbReference type="SAM" id="MobiDB-lite"/>
    </source>
</evidence>